<evidence type="ECO:0000313" key="5">
    <source>
        <dbReference type="Proteomes" id="UP000317332"/>
    </source>
</evidence>
<evidence type="ECO:0000256" key="2">
    <source>
        <dbReference type="SAM" id="MobiDB-lite"/>
    </source>
</evidence>
<comment type="caution">
    <text evidence="4">The sequence shown here is derived from an EMBL/GenBank/DDBJ whole genome shotgun (WGS) entry which is preliminary data.</text>
</comment>
<dbReference type="OrthoDB" id="1247025at2"/>
<feature type="region of interest" description="Disordered" evidence="2">
    <location>
        <begin position="1"/>
        <end position="25"/>
    </location>
</feature>
<keyword evidence="3" id="KW-0812">Transmembrane</keyword>
<sequence length="240" mass="26853">MAPNKIDHQFKSQLESRNSQPSNHAWEKLSAQLDSHQKNKKRVFLQWLSVAALLIIALSVGGAFIFKSSQALETPIIVDLPTDNIKPSKEINKSSIIENTESGLAEILSEQDKTNVITSEEKQPIPTKIKTTQIAENKETSIELSQSFEDKKVTEVVAAIAEIQNQNNKVTEQEIELLLKEAQRDILLNNIYNEQTKKVDATALLAQVEGELNQSFRDKVFEALKSGFITVKTAVADRKN</sequence>
<dbReference type="Proteomes" id="UP000317332">
    <property type="component" value="Unassembled WGS sequence"/>
</dbReference>
<reference evidence="4 5" key="1">
    <citation type="submission" date="2019-06" db="EMBL/GenBank/DDBJ databases">
        <title>Flavobacteriaceae Paucihalobacterium erythroidium CWB-1, complete genome.</title>
        <authorList>
            <person name="Wu S."/>
        </authorList>
    </citation>
    <scope>NUCLEOTIDE SEQUENCE [LARGE SCALE GENOMIC DNA]</scope>
    <source>
        <strain evidence="4 5">CWB-1</strain>
    </source>
</reference>
<feature type="compositionally biased region" description="Polar residues" evidence="2">
    <location>
        <begin position="11"/>
        <end position="23"/>
    </location>
</feature>
<proteinExistence type="predicted"/>
<organism evidence="4 5">
    <name type="scientific">Paucihalobacter ruber</name>
    <dbReference type="NCBI Taxonomy" id="2567861"/>
    <lineage>
        <taxon>Bacteria</taxon>
        <taxon>Pseudomonadati</taxon>
        <taxon>Bacteroidota</taxon>
        <taxon>Flavobacteriia</taxon>
        <taxon>Flavobacteriales</taxon>
        <taxon>Flavobacteriaceae</taxon>
        <taxon>Paucihalobacter</taxon>
    </lineage>
</organism>
<evidence type="ECO:0000256" key="3">
    <source>
        <dbReference type="SAM" id="Phobius"/>
    </source>
</evidence>
<dbReference type="EMBL" id="VHIQ01000007">
    <property type="protein sequence ID" value="TPV31978.1"/>
    <property type="molecule type" value="Genomic_DNA"/>
</dbReference>
<dbReference type="RefSeq" id="WP_140991286.1">
    <property type="nucleotide sequence ID" value="NZ_VHIQ01000007.1"/>
</dbReference>
<accession>A0A506PEQ7</accession>
<evidence type="ECO:0000256" key="1">
    <source>
        <dbReference type="SAM" id="Coils"/>
    </source>
</evidence>
<keyword evidence="3" id="KW-0472">Membrane</keyword>
<protein>
    <submittedName>
        <fullName evidence="4">Uncharacterized protein</fullName>
    </submittedName>
</protein>
<evidence type="ECO:0000313" key="4">
    <source>
        <dbReference type="EMBL" id="TPV31978.1"/>
    </source>
</evidence>
<keyword evidence="1" id="KW-0175">Coiled coil</keyword>
<name>A0A506PEQ7_9FLAO</name>
<keyword evidence="5" id="KW-1185">Reference proteome</keyword>
<gene>
    <name evidence="4" type="ORF">FJ651_14285</name>
</gene>
<feature type="transmembrane region" description="Helical" evidence="3">
    <location>
        <begin position="44"/>
        <end position="66"/>
    </location>
</feature>
<feature type="coiled-coil region" evidence="1">
    <location>
        <begin position="156"/>
        <end position="183"/>
    </location>
</feature>
<keyword evidence="3" id="KW-1133">Transmembrane helix</keyword>
<feature type="compositionally biased region" description="Basic and acidic residues" evidence="2">
    <location>
        <begin position="1"/>
        <end position="10"/>
    </location>
</feature>
<dbReference type="AlphaFoldDB" id="A0A506PEQ7"/>